<protein>
    <submittedName>
        <fullName evidence="1">Uncharacterized protein</fullName>
    </submittedName>
</protein>
<dbReference type="RefSeq" id="WP_094996385.1">
    <property type="nucleotide sequence ID" value="NZ_BMJL01000009.1"/>
</dbReference>
<dbReference type="OrthoDB" id="1186563at2"/>
<dbReference type="EMBL" id="CP022957">
    <property type="protein sequence ID" value="ASV29762.1"/>
    <property type="molecule type" value="Genomic_DNA"/>
</dbReference>
<dbReference type="InterPro" id="IPR019861">
    <property type="entry name" value="PorP/SprF_Bacteroidetes"/>
</dbReference>
<dbReference type="AlphaFoldDB" id="A0A223V363"/>
<dbReference type="KEGG" id="marb:CJ263_05750"/>
<name>A0A223V363_9FLAO</name>
<proteinExistence type="predicted"/>
<dbReference type="Proteomes" id="UP000215244">
    <property type="component" value="Chromosome"/>
</dbReference>
<dbReference type="NCBIfam" id="TIGR03519">
    <property type="entry name" value="T9SS_PorP_fam"/>
    <property type="match status" value="1"/>
</dbReference>
<accession>A0A223V363</accession>
<sequence>MIKRLKQLTFIVLFIVLGANAQDKYIHNLSKVPVFVNPSFHAFKEKTRIGVLGELANQSQGNQSQHKYAFGSTFFEEYNFELGIDLFNNNLKNSGFNYTSAAISYMYKLRLPNEWLLYPGITAGYSNYKFDFNNLTFQDQIDIFSGQISANTIDPTAASRTVGYLDLGASVLIHNDLNMVFGLSAKHLNQPKLSSEESEDRVNLKTLVSGQFGYEWNINQYGQLKLPEYSYLYFFNTVSLQGSSTRLDFYQDLQLGNVSLGVNEHFSFLESASFTEIGFASSITLETFEFGLNYRMPFGNTSKMFLPKALELFLVFDISRFGERGRKDYSKFYE</sequence>
<gene>
    <name evidence="1" type="ORF">CJ263_05750</name>
</gene>
<evidence type="ECO:0000313" key="1">
    <source>
        <dbReference type="EMBL" id="ASV29762.1"/>
    </source>
</evidence>
<keyword evidence="2" id="KW-1185">Reference proteome</keyword>
<organism evidence="1 2">
    <name type="scientific">Maribacter cobaltidurans</name>
    <dbReference type="NCBI Taxonomy" id="1178778"/>
    <lineage>
        <taxon>Bacteria</taxon>
        <taxon>Pseudomonadati</taxon>
        <taxon>Bacteroidota</taxon>
        <taxon>Flavobacteriia</taxon>
        <taxon>Flavobacteriales</taxon>
        <taxon>Flavobacteriaceae</taxon>
        <taxon>Maribacter</taxon>
    </lineage>
</organism>
<evidence type="ECO:0000313" key="2">
    <source>
        <dbReference type="Proteomes" id="UP000215244"/>
    </source>
</evidence>
<reference evidence="1 2" key="1">
    <citation type="submission" date="2017-08" db="EMBL/GenBank/DDBJ databases">
        <title>The complete genome sequence of Maribacter sp. B1, isolated from deep-sea sediment.</title>
        <authorList>
            <person name="Wu Y.-H."/>
            <person name="Cheng H."/>
            <person name="Xu X.-W."/>
        </authorList>
    </citation>
    <scope>NUCLEOTIDE SEQUENCE [LARGE SCALE GENOMIC DNA]</scope>
    <source>
        <strain evidence="1 2">B1</strain>
    </source>
</reference>
<dbReference type="Pfam" id="PF11751">
    <property type="entry name" value="PorP_SprF"/>
    <property type="match status" value="1"/>
</dbReference>